<organism evidence="4 5">
    <name type="scientific">Turnera subulata</name>
    <dbReference type="NCBI Taxonomy" id="218843"/>
    <lineage>
        <taxon>Eukaryota</taxon>
        <taxon>Viridiplantae</taxon>
        <taxon>Streptophyta</taxon>
        <taxon>Embryophyta</taxon>
        <taxon>Tracheophyta</taxon>
        <taxon>Spermatophyta</taxon>
        <taxon>Magnoliopsida</taxon>
        <taxon>eudicotyledons</taxon>
        <taxon>Gunneridae</taxon>
        <taxon>Pentapetalae</taxon>
        <taxon>rosids</taxon>
        <taxon>fabids</taxon>
        <taxon>Malpighiales</taxon>
        <taxon>Passifloraceae</taxon>
        <taxon>Turnera</taxon>
    </lineage>
</organism>
<sequence length="257" mass="28610">MSISEHFLRVKNLCNEILELDPDEKISEARQRRFLIRGLRKEYTPFVTSIQGWANQPTIEELESLLANQEALARQMAKNFTPDAALFSKGKQNKNYSTGGSKDAEKSSKAKKNTGGNFQNKQLIKCYRCGKLGHIKKNCRVKIAKANIACTSEAVLFLRYGEHREDQVMVTADNSTYPVVKKVPQITDSGKYALFGPNDVKVLDNVKEISGDVILTGEKKDSLFVMSAGEAYVKKTSQADSAAVWHGSLGHVGYQML</sequence>
<dbReference type="InterPro" id="IPR001878">
    <property type="entry name" value="Znf_CCHC"/>
</dbReference>
<evidence type="ECO:0000313" key="5">
    <source>
        <dbReference type="Proteomes" id="UP001141552"/>
    </source>
</evidence>
<dbReference type="InterPro" id="IPR036875">
    <property type="entry name" value="Znf_CCHC_sf"/>
</dbReference>
<dbReference type="OrthoDB" id="1300516at2759"/>
<proteinExistence type="predicted"/>
<reference evidence="4" key="1">
    <citation type="submission" date="2022-02" db="EMBL/GenBank/DDBJ databases">
        <authorList>
            <person name="Henning P.M."/>
            <person name="McCubbin A.G."/>
            <person name="Shore J.S."/>
        </authorList>
    </citation>
    <scope>NUCLEOTIDE SEQUENCE</scope>
    <source>
        <strain evidence="4">F60SS</strain>
        <tissue evidence="4">Leaves</tissue>
    </source>
</reference>
<dbReference type="Gene3D" id="4.10.60.10">
    <property type="entry name" value="Zinc finger, CCHC-type"/>
    <property type="match status" value="1"/>
</dbReference>
<reference evidence="4" key="2">
    <citation type="journal article" date="2023" name="Plants (Basel)">
        <title>Annotation of the Turnera subulata (Passifloraceae) Draft Genome Reveals the S-Locus Evolved after the Divergence of Turneroideae from Passifloroideae in a Stepwise Manner.</title>
        <authorList>
            <person name="Henning P.M."/>
            <person name="Roalson E.H."/>
            <person name="Mir W."/>
            <person name="McCubbin A.G."/>
            <person name="Shore J.S."/>
        </authorList>
    </citation>
    <scope>NUCLEOTIDE SEQUENCE</scope>
    <source>
        <strain evidence="4">F60SS</strain>
    </source>
</reference>
<dbReference type="PANTHER" id="PTHR47481:SF36">
    <property type="entry name" value="CCHC-TYPE DOMAIN-CONTAINING PROTEIN"/>
    <property type="match status" value="1"/>
</dbReference>
<keyword evidence="1" id="KW-0862">Zinc</keyword>
<keyword evidence="5" id="KW-1185">Reference proteome</keyword>
<keyword evidence="1" id="KW-0863">Zinc-finger</keyword>
<dbReference type="AlphaFoldDB" id="A0A9Q0GE42"/>
<dbReference type="GO" id="GO:0003676">
    <property type="term" value="F:nucleic acid binding"/>
    <property type="evidence" value="ECO:0007669"/>
    <property type="project" value="InterPro"/>
</dbReference>
<dbReference type="SUPFAM" id="SSF57756">
    <property type="entry name" value="Retrovirus zinc finger-like domains"/>
    <property type="match status" value="1"/>
</dbReference>
<dbReference type="PROSITE" id="PS50158">
    <property type="entry name" value="ZF_CCHC"/>
    <property type="match status" value="1"/>
</dbReference>
<comment type="caution">
    <text evidence="4">The sequence shown here is derived from an EMBL/GenBank/DDBJ whole genome shotgun (WGS) entry which is preliminary data.</text>
</comment>
<dbReference type="PANTHER" id="PTHR47481">
    <property type="match status" value="1"/>
</dbReference>
<protein>
    <recommendedName>
        <fullName evidence="3">CCHC-type domain-containing protein</fullName>
    </recommendedName>
</protein>
<dbReference type="GO" id="GO:0008270">
    <property type="term" value="F:zinc ion binding"/>
    <property type="evidence" value="ECO:0007669"/>
    <property type="project" value="UniProtKB-KW"/>
</dbReference>
<dbReference type="Pfam" id="PF00098">
    <property type="entry name" value="zf-CCHC"/>
    <property type="match status" value="1"/>
</dbReference>
<evidence type="ECO:0000259" key="3">
    <source>
        <dbReference type="PROSITE" id="PS50158"/>
    </source>
</evidence>
<dbReference type="Proteomes" id="UP001141552">
    <property type="component" value="Unassembled WGS sequence"/>
</dbReference>
<keyword evidence="1" id="KW-0479">Metal-binding</keyword>
<dbReference type="SMART" id="SM00343">
    <property type="entry name" value="ZnF_C2HC"/>
    <property type="match status" value="1"/>
</dbReference>
<evidence type="ECO:0000256" key="2">
    <source>
        <dbReference type="SAM" id="MobiDB-lite"/>
    </source>
</evidence>
<evidence type="ECO:0000256" key="1">
    <source>
        <dbReference type="PROSITE-ProRule" id="PRU00047"/>
    </source>
</evidence>
<dbReference type="EMBL" id="JAKUCV010001254">
    <property type="protein sequence ID" value="KAJ4847132.1"/>
    <property type="molecule type" value="Genomic_DNA"/>
</dbReference>
<name>A0A9Q0GE42_9ROSI</name>
<feature type="region of interest" description="Disordered" evidence="2">
    <location>
        <begin position="91"/>
        <end position="116"/>
    </location>
</feature>
<feature type="domain" description="CCHC-type" evidence="3">
    <location>
        <begin position="125"/>
        <end position="140"/>
    </location>
</feature>
<gene>
    <name evidence="4" type="ORF">Tsubulata_042697</name>
</gene>
<accession>A0A9Q0GE42</accession>
<evidence type="ECO:0000313" key="4">
    <source>
        <dbReference type="EMBL" id="KAJ4847132.1"/>
    </source>
</evidence>